<proteinExistence type="predicted"/>
<gene>
    <name evidence="1" type="ORF">CCHOA_01980</name>
</gene>
<dbReference type="AlphaFoldDB" id="A0A3G6J507"/>
<keyword evidence="2" id="KW-1185">Reference proteome</keyword>
<protein>
    <submittedName>
        <fullName evidence="1">Uncharacterized protein</fullName>
    </submittedName>
</protein>
<dbReference type="Proteomes" id="UP000269019">
    <property type="component" value="Chromosome"/>
</dbReference>
<evidence type="ECO:0000313" key="2">
    <source>
        <dbReference type="Proteomes" id="UP000269019"/>
    </source>
</evidence>
<name>A0A3G6J507_9CORY</name>
<dbReference type="KEGG" id="ccho:CCHOA_01980"/>
<dbReference type="EMBL" id="CP033896">
    <property type="protein sequence ID" value="AZA12823.1"/>
    <property type="molecule type" value="Genomic_DNA"/>
</dbReference>
<reference evidence="1 2" key="1">
    <citation type="submission" date="2018-11" db="EMBL/GenBank/DDBJ databases">
        <authorList>
            <person name="Kleinhagauer T."/>
            <person name="Glaeser S.P."/>
            <person name="Spergser J."/>
            <person name="Ruckert C."/>
            <person name="Kaempfer P."/>
            <person name="Busse H.-J."/>
        </authorList>
    </citation>
    <scope>NUCLEOTIDE SEQUENCE [LARGE SCALE GENOMIC DNA]</scope>
    <source>
        <strain evidence="1 2">200CH</strain>
    </source>
</reference>
<organism evidence="1 2">
    <name type="scientific">Corynebacterium choanae</name>
    <dbReference type="NCBI Taxonomy" id="1862358"/>
    <lineage>
        <taxon>Bacteria</taxon>
        <taxon>Bacillati</taxon>
        <taxon>Actinomycetota</taxon>
        <taxon>Actinomycetes</taxon>
        <taxon>Mycobacteriales</taxon>
        <taxon>Corynebacteriaceae</taxon>
        <taxon>Corynebacterium</taxon>
    </lineage>
</organism>
<sequence>MHSGAQDTTSLAPKKAVTDHRGRIGQGLLAAHGLQPVPRVRCLFLQQLRLLLAGVSYSCNVVFFLTDAAPAAACLFLL</sequence>
<accession>A0A3G6J507</accession>
<evidence type="ECO:0000313" key="1">
    <source>
        <dbReference type="EMBL" id="AZA12823.1"/>
    </source>
</evidence>